<organism evidence="7 8">
    <name type="scientific">Peptostreptococcus russellii</name>
    <dbReference type="NCBI Taxonomy" id="215200"/>
    <lineage>
        <taxon>Bacteria</taxon>
        <taxon>Bacillati</taxon>
        <taxon>Bacillota</taxon>
        <taxon>Clostridia</taxon>
        <taxon>Peptostreptococcales</taxon>
        <taxon>Peptostreptococcaceae</taxon>
        <taxon>Peptostreptococcus</taxon>
    </lineage>
</organism>
<keyword evidence="8" id="KW-1185">Reference proteome</keyword>
<keyword evidence="4 6" id="KW-1133">Transmembrane helix</keyword>
<keyword evidence="5 6" id="KW-0472">Membrane</keyword>
<evidence type="ECO:0000256" key="3">
    <source>
        <dbReference type="ARBA" id="ARBA00022692"/>
    </source>
</evidence>
<dbReference type="GO" id="GO:0005886">
    <property type="term" value="C:plasma membrane"/>
    <property type="evidence" value="ECO:0007669"/>
    <property type="project" value="UniProtKB-SubCell"/>
</dbReference>
<feature type="transmembrane region" description="Helical" evidence="6">
    <location>
        <begin position="30"/>
        <end position="47"/>
    </location>
</feature>
<dbReference type="PANTHER" id="PTHR33931">
    <property type="entry name" value="HOLIN-LIKE PROTEIN CIDA-RELATED"/>
    <property type="match status" value="1"/>
</dbReference>
<keyword evidence="2" id="KW-1003">Cell membrane</keyword>
<keyword evidence="3 6" id="KW-0812">Transmembrane</keyword>
<dbReference type="EMBL" id="FODF01000018">
    <property type="protein sequence ID" value="SEN84491.1"/>
    <property type="molecule type" value="Genomic_DNA"/>
</dbReference>
<name>A0A1H8JV74_9FIRM</name>
<sequence length="115" mass="12695">MKYLKQFAIIIVITFMGEALNQIIPLPIPASIYGLIIMLIALSTKLLPLDKVKDVGKMLIQTMPIMFIPAGVGLITAWDKLSPIILPVVVITFISTIIVMIVSGKFTETIINKDR</sequence>
<evidence type="ECO:0000256" key="5">
    <source>
        <dbReference type="ARBA" id="ARBA00023136"/>
    </source>
</evidence>
<accession>A0A1H8JV74</accession>
<evidence type="ECO:0000256" key="4">
    <source>
        <dbReference type="ARBA" id="ARBA00022989"/>
    </source>
</evidence>
<reference evidence="7 8" key="1">
    <citation type="submission" date="2016-10" db="EMBL/GenBank/DDBJ databases">
        <authorList>
            <person name="de Groot N.N."/>
        </authorList>
    </citation>
    <scope>NUCLEOTIDE SEQUENCE [LARGE SCALE GENOMIC DNA]</scope>
    <source>
        <strain evidence="7 8">Calf135</strain>
    </source>
</reference>
<evidence type="ECO:0000313" key="7">
    <source>
        <dbReference type="EMBL" id="SEN84491.1"/>
    </source>
</evidence>
<comment type="subcellular location">
    <subcellularLocation>
        <location evidence="1">Cell membrane</location>
        <topology evidence="1">Multi-pass membrane protein</topology>
    </subcellularLocation>
</comment>
<protein>
    <submittedName>
        <fullName evidence="7">Holin-like protein</fullName>
    </submittedName>
</protein>
<dbReference type="InterPro" id="IPR005538">
    <property type="entry name" value="LrgA/CidA"/>
</dbReference>
<feature type="transmembrane region" description="Helical" evidence="6">
    <location>
        <begin position="84"/>
        <end position="106"/>
    </location>
</feature>
<dbReference type="Proteomes" id="UP000199512">
    <property type="component" value="Unassembled WGS sequence"/>
</dbReference>
<feature type="transmembrane region" description="Helical" evidence="6">
    <location>
        <begin position="59"/>
        <end position="78"/>
    </location>
</feature>
<evidence type="ECO:0000256" key="2">
    <source>
        <dbReference type="ARBA" id="ARBA00022475"/>
    </source>
</evidence>
<dbReference type="PANTHER" id="PTHR33931:SF2">
    <property type="entry name" value="HOLIN-LIKE PROTEIN CIDA"/>
    <property type="match status" value="1"/>
</dbReference>
<dbReference type="AlphaFoldDB" id="A0A1H8JV74"/>
<gene>
    <name evidence="7" type="ORF">SAMN05216454_1183</name>
</gene>
<evidence type="ECO:0000256" key="1">
    <source>
        <dbReference type="ARBA" id="ARBA00004651"/>
    </source>
</evidence>
<evidence type="ECO:0000313" key="8">
    <source>
        <dbReference type="Proteomes" id="UP000199512"/>
    </source>
</evidence>
<feature type="transmembrane region" description="Helical" evidence="6">
    <location>
        <begin position="7"/>
        <end position="24"/>
    </location>
</feature>
<proteinExistence type="predicted"/>
<dbReference type="OrthoDB" id="3176438at2"/>
<dbReference type="RefSeq" id="WP_091976000.1">
    <property type="nucleotide sequence ID" value="NZ_FODF01000018.1"/>
</dbReference>
<dbReference type="STRING" id="215200.SAMN05216454_1183"/>
<dbReference type="Pfam" id="PF03788">
    <property type="entry name" value="LrgA"/>
    <property type="match status" value="1"/>
</dbReference>
<evidence type="ECO:0000256" key="6">
    <source>
        <dbReference type="SAM" id="Phobius"/>
    </source>
</evidence>